<dbReference type="AlphaFoldDB" id="A0A518BS57"/>
<name>A0A518BS57_9BACT</name>
<protein>
    <recommendedName>
        <fullName evidence="4">IPT/TIG domain protein</fullName>
    </recommendedName>
</protein>
<evidence type="ECO:0000313" key="3">
    <source>
        <dbReference type="Proteomes" id="UP000316921"/>
    </source>
</evidence>
<gene>
    <name evidence="2" type="ORF">Pla133_49230</name>
</gene>
<dbReference type="EMBL" id="CP036287">
    <property type="protein sequence ID" value="QDU69801.1"/>
    <property type="molecule type" value="Genomic_DNA"/>
</dbReference>
<feature type="chain" id="PRO_5022149800" description="IPT/TIG domain protein" evidence="1">
    <location>
        <begin position="30"/>
        <end position="265"/>
    </location>
</feature>
<evidence type="ECO:0000313" key="2">
    <source>
        <dbReference type="EMBL" id="QDU69801.1"/>
    </source>
</evidence>
<organism evidence="2 3">
    <name type="scientific">Engelhardtia mirabilis</name>
    <dbReference type="NCBI Taxonomy" id="2528011"/>
    <lineage>
        <taxon>Bacteria</taxon>
        <taxon>Pseudomonadati</taxon>
        <taxon>Planctomycetota</taxon>
        <taxon>Planctomycetia</taxon>
        <taxon>Planctomycetia incertae sedis</taxon>
        <taxon>Engelhardtia</taxon>
    </lineage>
</organism>
<keyword evidence="3" id="KW-1185">Reference proteome</keyword>
<reference evidence="2 3" key="1">
    <citation type="submission" date="2019-02" db="EMBL/GenBank/DDBJ databases">
        <title>Deep-cultivation of Planctomycetes and their phenomic and genomic characterization uncovers novel biology.</title>
        <authorList>
            <person name="Wiegand S."/>
            <person name="Jogler M."/>
            <person name="Boedeker C."/>
            <person name="Pinto D."/>
            <person name="Vollmers J."/>
            <person name="Rivas-Marin E."/>
            <person name="Kohn T."/>
            <person name="Peeters S.H."/>
            <person name="Heuer A."/>
            <person name="Rast P."/>
            <person name="Oberbeckmann S."/>
            <person name="Bunk B."/>
            <person name="Jeske O."/>
            <person name="Meyerdierks A."/>
            <person name="Storesund J.E."/>
            <person name="Kallscheuer N."/>
            <person name="Luecker S."/>
            <person name="Lage O.M."/>
            <person name="Pohl T."/>
            <person name="Merkel B.J."/>
            <person name="Hornburger P."/>
            <person name="Mueller R.-W."/>
            <person name="Bruemmer F."/>
            <person name="Labrenz M."/>
            <person name="Spormann A.M."/>
            <person name="Op den Camp H."/>
            <person name="Overmann J."/>
            <person name="Amann R."/>
            <person name="Jetten M.S.M."/>
            <person name="Mascher T."/>
            <person name="Medema M.H."/>
            <person name="Devos D.P."/>
            <person name="Kaster A.-K."/>
            <person name="Ovreas L."/>
            <person name="Rohde M."/>
            <person name="Galperin M.Y."/>
            <person name="Jogler C."/>
        </authorList>
    </citation>
    <scope>NUCLEOTIDE SEQUENCE [LARGE SCALE GENOMIC DNA]</scope>
    <source>
        <strain evidence="2 3">Pla133</strain>
    </source>
</reference>
<dbReference type="PROSITE" id="PS00430">
    <property type="entry name" value="TONB_DEPENDENT_REC_1"/>
    <property type="match status" value="1"/>
</dbReference>
<dbReference type="Gene3D" id="2.60.40.10">
    <property type="entry name" value="Immunoglobulins"/>
    <property type="match status" value="1"/>
</dbReference>
<proteinExistence type="predicted"/>
<dbReference type="InterPro" id="IPR010916">
    <property type="entry name" value="TonB_box_CS"/>
</dbReference>
<dbReference type="Proteomes" id="UP000316921">
    <property type="component" value="Chromosome"/>
</dbReference>
<dbReference type="InterPro" id="IPR013783">
    <property type="entry name" value="Ig-like_fold"/>
</dbReference>
<sequence length="265" mass="26775" precursor="true">MCRLPLCPVNRSLLLAAVALAAASQAAQAQSFSQLAPPVGIPGDTIVVHGSNLDSVTAVRFNAVVGGFVGQAAMDAPATVIDSNTLLVDVPLFNSFAPPTAIPPGSVDGFLQLLTPGGLTGNQIVFTFLEATQGQIVTYGQGGSEAGAFDPRIGFRLQFGLPVAGNPSFDARAFDLPPGSAPFLFIGLPGTSPYPPFAGGELLLDAAGPVIVVPGAIPATQTIGETFVQIAIPPSAAGATVGLQWIAIDGSNFTLAITNALQATL</sequence>
<keyword evidence="1" id="KW-0732">Signal</keyword>
<feature type="signal peptide" evidence="1">
    <location>
        <begin position="1"/>
        <end position="29"/>
    </location>
</feature>
<evidence type="ECO:0000256" key="1">
    <source>
        <dbReference type="SAM" id="SignalP"/>
    </source>
</evidence>
<dbReference type="RefSeq" id="WP_419191904.1">
    <property type="nucleotide sequence ID" value="NZ_CP036296.1"/>
</dbReference>
<accession>A0A518BS57</accession>
<dbReference type="KEGG" id="pbap:Pla133_49230"/>
<evidence type="ECO:0008006" key="4">
    <source>
        <dbReference type="Google" id="ProtNLM"/>
    </source>
</evidence>